<gene>
    <name evidence="5" type="ORF">AJ80_01838</name>
</gene>
<dbReference type="PANTHER" id="PTHR11474">
    <property type="entry name" value="TYROSINASE FAMILY MEMBER"/>
    <property type="match status" value="1"/>
</dbReference>
<keyword evidence="6" id="KW-1185">Reference proteome</keyword>
<comment type="caution">
    <text evidence="5">The sequence shown here is derived from an EMBL/GenBank/DDBJ whole genome shotgun (WGS) entry which is preliminary data.</text>
</comment>
<proteinExistence type="predicted"/>
<organism evidence="5 6">
    <name type="scientific">Polytolypa hystricis (strain UAMH7299)</name>
    <dbReference type="NCBI Taxonomy" id="1447883"/>
    <lineage>
        <taxon>Eukaryota</taxon>
        <taxon>Fungi</taxon>
        <taxon>Dikarya</taxon>
        <taxon>Ascomycota</taxon>
        <taxon>Pezizomycotina</taxon>
        <taxon>Eurotiomycetes</taxon>
        <taxon>Eurotiomycetidae</taxon>
        <taxon>Onygenales</taxon>
        <taxon>Onygenales incertae sedis</taxon>
        <taxon>Polytolypa</taxon>
    </lineage>
</organism>
<dbReference type="GO" id="GO:0016491">
    <property type="term" value="F:oxidoreductase activity"/>
    <property type="evidence" value="ECO:0007669"/>
    <property type="project" value="InterPro"/>
</dbReference>
<dbReference type="Pfam" id="PF00264">
    <property type="entry name" value="Tyrosinase"/>
    <property type="match status" value="1"/>
</dbReference>
<evidence type="ECO:0000259" key="4">
    <source>
        <dbReference type="Pfam" id="PF00264"/>
    </source>
</evidence>
<dbReference type="InterPro" id="IPR002227">
    <property type="entry name" value="Tyrosinase_Cu-bd"/>
</dbReference>
<dbReference type="InterPro" id="IPR008922">
    <property type="entry name" value="Di-copper_centre_dom_sf"/>
</dbReference>
<feature type="domain" description="Tyrosinase copper-binding" evidence="4">
    <location>
        <begin position="135"/>
        <end position="268"/>
    </location>
</feature>
<reference evidence="5 6" key="1">
    <citation type="submission" date="2017-10" db="EMBL/GenBank/DDBJ databases">
        <title>Comparative genomics in systemic dimorphic fungi from Ajellomycetaceae.</title>
        <authorList>
            <person name="Munoz J.F."/>
            <person name="Mcewen J.G."/>
            <person name="Clay O.K."/>
            <person name="Cuomo C.A."/>
        </authorList>
    </citation>
    <scope>NUCLEOTIDE SEQUENCE [LARGE SCALE GENOMIC DNA]</scope>
    <source>
        <strain evidence="5 6">UAMH7299</strain>
    </source>
</reference>
<dbReference type="EMBL" id="PDNA01000016">
    <property type="protein sequence ID" value="PGH26524.1"/>
    <property type="molecule type" value="Genomic_DNA"/>
</dbReference>
<name>A0A2B7YR81_POLH7</name>
<protein>
    <recommendedName>
        <fullName evidence="4">Tyrosinase copper-binding domain-containing protein</fullName>
    </recommendedName>
</protein>
<dbReference type="SUPFAM" id="SSF48056">
    <property type="entry name" value="Di-copper centre-containing domain"/>
    <property type="match status" value="1"/>
</dbReference>
<keyword evidence="3" id="KW-0732">Signal</keyword>
<dbReference type="Gene3D" id="1.10.1280.10">
    <property type="entry name" value="Di-copper center containing domain from catechol oxidase"/>
    <property type="match status" value="1"/>
</dbReference>
<evidence type="ECO:0000256" key="1">
    <source>
        <dbReference type="ARBA" id="ARBA00022723"/>
    </source>
</evidence>
<evidence type="ECO:0000313" key="6">
    <source>
        <dbReference type="Proteomes" id="UP000224634"/>
    </source>
</evidence>
<sequence>MVHLTYLVILFAGAYSASAAPCETPAQRKAWHTLTDSEKLAYIGAELCLMEKFPKLTLEAATSRFEELQAIHQSHLGLCIGGRFFRFIACSCMPTRLLSVRNAAMMAIKYTLFPRGAYHRTLCNRAYLAYSRGRYWQEQLDAGSVTSSVLLDPSHGFGGDGSGTDRCITDGPFANFTNHLGLMYNNSEHCITRRLSDRSSKSSAQSEVDKCHAMTEWVGAWRCIEANPHAGGHGGIGGLMLDPIASPGDPLLYLYHTWLDKVWWDWQKLD</sequence>
<dbReference type="InterPro" id="IPR050316">
    <property type="entry name" value="Tyrosinase/Hemocyanin"/>
</dbReference>
<feature type="signal peptide" evidence="3">
    <location>
        <begin position="1"/>
        <end position="19"/>
    </location>
</feature>
<evidence type="ECO:0000256" key="3">
    <source>
        <dbReference type="SAM" id="SignalP"/>
    </source>
</evidence>
<keyword evidence="2" id="KW-0186">Copper</keyword>
<dbReference type="AlphaFoldDB" id="A0A2B7YR81"/>
<dbReference type="GO" id="GO:0046872">
    <property type="term" value="F:metal ion binding"/>
    <property type="evidence" value="ECO:0007669"/>
    <property type="project" value="UniProtKB-KW"/>
</dbReference>
<keyword evidence="1" id="KW-0479">Metal-binding</keyword>
<feature type="chain" id="PRO_5012564043" description="Tyrosinase copper-binding domain-containing protein" evidence="3">
    <location>
        <begin position="20"/>
        <end position="270"/>
    </location>
</feature>
<dbReference type="STRING" id="1447883.A0A2B7YR81"/>
<evidence type="ECO:0000256" key="2">
    <source>
        <dbReference type="ARBA" id="ARBA00023008"/>
    </source>
</evidence>
<evidence type="ECO:0000313" key="5">
    <source>
        <dbReference type="EMBL" id="PGH26524.1"/>
    </source>
</evidence>
<dbReference type="OrthoDB" id="6132182at2759"/>
<dbReference type="Proteomes" id="UP000224634">
    <property type="component" value="Unassembled WGS sequence"/>
</dbReference>
<dbReference type="PANTHER" id="PTHR11474:SF126">
    <property type="entry name" value="TYROSINASE-LIKE PROTEIN TYR-1-RELATED"/>
    <property type="match status" value="1"/>
</dbReference>
<accession>A0A2B7YR81</accession>